<organism evidence="1 2">
    <name type="scientific">Helicobacter pullorum</name>
    <dbReference type="NCBI Taxonomy" id="35818"/>
    <lineage>
        <taxon>Bacteria</taxon>
        <taxon>Pseudomonadati</taxon>
        <taxon>Campylobacterota</taxon>
        <taxon>Epsilonproteobacteria</taxon>
        <taxon>Campylobacterales</taxon>
        <taxon>Helicobacteraceae</taxon>
        <taxon>Helicobacter</taxon>
    </lineage>
</organism>
<dbReference type="EMBL" id="JNOC01000015">
    <property type="protein sequence ID" value="KPH56487.1"/>
    <property type="molecule type" value="Genomic_DNA"/>
</dbReference>
<evidence type="ECO:0000313" key="1">
    <source>
        <dbReference type="EMBL" id="KPH56487.1"/>
    </source>
</evidence>
<accession>A0A0N1MQ88</accession>
<dbReference type="RefSeq" id="WP_054197565.1">
    <property type="nucleotide sequence ID" value="NZ_JNOC01000015.1"/>
</dbReference>
<dbReference type="AlphaFoldDB" id="A0A0N1MQ88"/>
<gene>
    <name evidence="1" type="ORF">HPU229334_01850</name>
</gene>
<evidence type="ECO:0008006" key="3">
    <source>
        <dbReference type="Google" id="ProtNLM"/>
    </source>
</evidence>
<protein>
    <recommendedName>
        <fullName evidence="3">Outer membrane protein</fullName>
    </recommendedName>
</protein>
<dbReference type="PATRIC" id="fig|35818.11.peg.365"/>
<comment type="caution">
    <text evidence="1">The sequence shown here is derived from an EMBL/GenBank/DDBJ whole genome shotgun (WGS) entry which is preliminary data.</text>
</comment>
<dbReference type="Proteomes" id="UP000037997">
    <property type="component" value="Unassembled WGS sequence"/>
</dbReference>
<evidence type="ECO:0000313" key="2">
    <source>
        <dbReference type="Proteomes" id="UP000037997"/>
    </source>
</evidence>
<name>A0A0N1MQ88_9HELI</name>
<proteinExistence type="predicted"/>
<dbReference type="STRING" id="35818.HPU229336_07350"/>
<reference evidence="1 2" key="1">
    <citation type="submission" date="2014-06" db="EMBL/GenBank/DDBJ databases">
        <title>Helicobacter pullorum isolates in fresh chicken meat - phenotypic and genotypic features.</title>
        <authorList>
            <person name="Borges V."/>
            <person name="Santos A."/>
            <person name="Correia C.B."/>
            <person name="Saraiva M."/>
            <person name="Menard A."/>
            <person name="Vieira L."/>
            <person name="Sampaio D.A."/>
            <person name="Gomes J.P."/>
            <person name="Oleastro M."/>
        </authorList>
    </citation>
    <scope>NUCLEOTIDE SEQUENCE [LARGE SCALE GENOMIC DNA]</scope>
    <source>
        <strain evidence="1 2">229334/12</strain>
    </source>
</reference>
<sequence length="646" mass="73268">MKKLFSSKIFLSFCAVAIIILTLLGFIFSPFGNYFLAKALLATLQTHTQMQWKSNSFKLTPSHFSLEFSAKDGNLELFAQGEYSLFLRTLKGEFFAHSKGFATHFNQHTLYFKENQWIEGKFAGDFDNYILQASSNLIDSQSDIMAYFHYLNLQHLKLDLKNGSLAYLLEMLEEKQYGDGIINLTTNLSKNEEKFDGTLNINIEGGELNQEAFLSDFNLRIPQTNFMGELQSSIAQNTFTHQLKIYSTLGDITLNGTTNIQSLATNTDFNIELANLSPLSPFFKLPLNGAFSAKGIAKGDFKNMLLDGEIQLSNSPLNYNLNLQNLKPKTLKISSKNLKAHSLFLLFNKNPYFEGNIDLNMDLRDFSHGISGIITLKSQNLFINSPLLEEKTQIGFPSTHFIFDSKIELANGSGLLDYTLQSNLILLKTQQGHFTLHPFDFNFPTEFEVSKLQNLSFQNKTALQGSLKSSGNYTKDSFDLKGNIIYENSENPFSLLLTPQNFILRINQIPSSQIYTLFDKIPHYFNGIGNFSLNNDFNLQISNINFDIHKLTFQDSPLLREFQSKTQQNIAKENFSGYIYNTILQDKTIQSRIQLQSNALKIQSQKIVTNLNNKKLNGDFTLTNRKGENKYTISGNISSPLIHSTK</sequence>